<evidence type="ECO:0000313" key="2">
    <source>
        <dbReference type="EMBL" id="KAJ9653232.1"/>
    </source>
</evidence>
<evidence type="ECO:0000256" key="1">
    <source>
        <dbReference type="SAM" id="MobiDB-lite"/>
    </source>
</evidence>
<reference evidence="2" key="1">
    <citation type="submission" date="2022-10" db="EMBL/GenBank/DDBJ databases">
        <title>Culturing micro-colonial fungi from biological soil crusts in the Mojave desert and describing Neophaeococcomyces mojavensis, and introducing the new genera and species Taxawa tesnikishii.</title>
        <authorList>
            <person name="Kurbessoian T."/>
            <person name="Stajich J.E."/>
        </authorList>
    </citation>
    <scope>NUCLEOTIDE SEQUENCE</scope>
    <source>
        <strain evidence="2">TK_1</strain>
    </source>
</reference>
<dbReference type="EMBL" id="JAPDRL010000340">
    <property type="protein sequence ID" value="KAJ9653232.1"/>
    <property type="molecule type" value="Genomic_DNA"/>
</dbReference>
<evidence type="ECO:0000313" key="3">
    <source>
        <dbReference type="Proteomes" id="UP001172684"/>
    </source>
</evidence>
<dbReference type="Proteomes" id="UP001172684">
    <property type="component" value="Unassembled WGS sequence"/>
</dbReference>
<accession>A0ABQ9NF34</accession>
<organism evidence="2 3">
    <name type="scientific">Coniosporium apollinis</name>
    <dbReference type="NCBI Taxonomy" id="61459"/>
    <lineage>
        <taxon>Eukaryota</taxon>
        <taxon>Fungi</taxon>
        <taxon>Dikarya</taxon>
        <taxon>Ascomycota</taxon>
        <taxon>Pezizomycotina</taxon>
        <taxon>Dothideomycetes</taxon>
        <taxon>Dothideomycetes incertae sedis</taxon>
        <taxon>Coniosporium</taxon>
    </lineage>
</organism>
<comment type="caution">
    <text evidence="2">The sequence shown here is derived from an EMBL/GenBank/DDBJ whole genome shotgun (WGS) entry which is preliminary data.</text>
</comment>
<sequence>APVPAQAGPLPLHLPRPEDDEKALAAGARVTYRGQAREAEERVGEAAKRVWCQRFFPGRHGSQYIEVRQPEDEREQRALGPAPRPSGEHARRRRAPGPVDDPAGRGGRSG</sequence>
<protein>
    <submittedName>
        <fullName evidence="2">Uncharacterized protein</fullName>
    </submittedName>
</protein>
<gene>
    <name evidence="2" type="ORF">H2201_009163</name>
</gene>
<feature type="non-terminal residue" evidence="2">
    <location>
        <position position="1"/>
    </location>
</feature>
<proteinExistence type="predicted"/>
<feature type="region of interest" description="Disordered" evidence="1">
    <location>
        <begin position="61"/>
        <end position="110"/>
    </location>
</feature>
<keyword evidence="3" id="KW-1185">Reference proteome</keyword>
<feature type="compositionally biased region" description="Basic and acidic residues" evidence="1">
    <location>
        <begin position="68"/>
        <end position="77"/>
    </location>
</feature>
<name>A0ABQ9NF34_9PEZI</name>